<keyword evidence="4" id="KW-1185">Reference proteome</keyword>
<accession>A0A1M6R5Q2</accession>
<sequence length="300" mass="33364">MKKKFIAILSLTLAASSAFTMTTFAAERKAIIPSSSDYEVGYASSDYVVSSTGYDAETNTSTGPYILPESAKHSLSENELSNLTDYELFLARNEIFARYGVMFKDEKLNQFFCTKSWYHPTISAEELNAEDMDATDKQNVQTLLTYEKRRGSQFVPGAPESIPSPLGSITKQEMDAFVEELNYSFGQSLTFDTAESRYSSSVGTTLTKITYKELTGDSEVFINIGLDGTIYVAGFSGMGFETENEITELFCQRRNISGYDKENFAACVANNKEAVTDVDMGLYKFTSREDGYTGIVYKNL</sequence>
<dbReference type="OrthoDB" id="517663at2"/>
<evidence type="ECO:0000256" key="1">
    <source>
        <dbReference type="SAM" id="SignalP"/>
    </source>
</evidence>
<dbReference type="SMART" id="SM01324">
    <property type="entry name" value="YARHG"/>
    <property type="match status" value="1"/>
</dbReference>
<dbReference type="Pfam" id="PF13308">
    <property type="entry name" value="YARHG"/>
    <property type="match status" value="1"/>
</dbReference>
<protein>
    <submittedName>
        <fullName evidence="3">YARHG domain-containing protein</fullName>
    </submittedName>
</protein>
<dbReference type="InterPro" id="IPR038434">
    <property type="entry name" value="YARHG_sf"/>
</dbReference>
<feature type="chain" id="PRO_5012884079" evidence="1">
    <location>
        <begin position="26"/>
        <end position="300"/>
    </location>
</feature>
<evidence type="ECO:0000313" key="4">
    <source>
        <dbReference type="Proteomes" id="UP000184301"/>
    </source>
</evidence>
<proteinExistence type="predicted"/>
<dbReference type="InterPro" id="IPR025582">
    <property type="entry name" value="YARHG_dom"/>
</dbReference>
<name>A0A1M6R5Q2_9FIRM</name>
<feature type="signal peptide" evidence="1">
    <location>
        <begin position="1"/>
        <end position="25"/>
    </location>
</feature>
<dbReference type="EMBL" id="FQZY01000040">
    <property type="protein sequence ID" value="SHK27784.1"/>
    <property type="molecule type" value="Genomic_DNA"/>
</dbReference>
<organism evidence="3 4">
    <name type="scientific">Hespellia stercorisuis DSM 15480</name>
    <dbReference type="NCBI Taxonomy" id="1121950"/>
    <lineage>
        <taxon>Bacteria</taxon>
        <taxon>Bacillati</taxon>
        <taxon>Bacillota</taxon>
        <taxon>Clostridia</taxon>
        <taxon>Lachnospirales</taxon>
        <taxon>Lachnospiraceae</taxon>
        <taxon>Hespellia</taxon>
    </lineage>
</organism>
<evidence type="ECO:0000313" key="3">
    <source>
        <dbReference type="EMBL" id="SHK27784.1"/>
    </source>
</evidence>
<dbReference type="AlphaFoldDB" id="A0A1M6R5Q2"/>
<feature type="domain" description="YARHG" evidence="2">
    <location>
        <begin position="63"/>
        <end position="148"/>
    </location>
</feature>
<evidence type="ECO:0000259" key="2">
    <source>
        <dbReference type="SMART" id="SM01324"/>
    </source>
</evidence>
<dbReference type="RefSeq" id="WP_073111167.1">
    <property type="nucleotide sequence ID" value="NZ_FQZY01000040.1"/>
</dbReference>
<dbReference type="Proteomes" id="UP000184301">
    <property type="component" value="Unassembled WGS sequence"/>
</dbReference>
<gene>
    <name evidence="3" type="ORF">SAMN02745243_02606</name>
</gene>
<dbReference type="Gene3D" id="1.20.58.1690">
    <property type="match status" value="1"/>
</dbReference>
<keyword evidence="1" id="KW-0732">Signal</keyword>
<reference evidence="3 4" key="1">
    <citation type="submission" date="2016-11" db="EMBL/GenBank/DDBJ databases">
        <authorList>
            <person name="Jaros S."/>
            <person name="Januszkiewicz K."/>
            <person name="Wedrychowicz H."/>
        </authorList>
    </citation>
    <scope>NUCLEOTIDE SEQUENCE [LARGE SCALE GENOMIC DNA]</scope>
    <source>
        <strain evidence="3 4">DSM 15480</strain>
    </source>
</reference>
<dbReference type="STRING" id="1121950.SAMN02745243_02606"/>